<proteinExistence type="predicted"/>
<dbReference type="EMBL" id="JAGKQM010000004">
    <property type="protein sequence ID" value="KAH0928704.1"/>
    <property type="molecule type" value="Genomic_DNA"/>
</dbReference>
<sequence length="137" mass="15559">MSMRSAKSSGMSYVAVYLPNIGIRTRLPTISTAKGGLLIGLDLLLTGKQKWLCTTRNLPHQYHNKITSITSSPVCASLFEIMWRDPRAFYTNFYHGRWNWNTALFTVICSFASRRVPFCANKFFNAGLGFSLLILLW</sequence>
<dbReference type="Proteomes" id="UP000824890">
    <property type="component" value="Unassembled WGS sequence"/>
</dbReference>
<feature type="non-terminal residue" evidence="1">
    <location>
        <position position="137"/>
    </location>
</feature>
<keyword evidence="2" id="KW-1185">Reference proteome</keyword>
<evidence type="ECO:0000313" key="2">
    <source>
        <dbReference type="Proteomes" id="UP000824890"/>
    </source>
</evidence>
<reference evidence="1 2" key="1">
    <citation type="submission" date="2021-05" db="EMBL/GenBank/DDBJ databases">
        <title>Genome Assembly of Synthetic Allotetraploid Brassica napus Reveals Homoeologous Exchanges between Subgenomes.</title>
        <authorList>
            <person name="Davis J.T."/>
        </authorList>
    </citation>
    <scope>NUCLEOTIDE SEQUENCE [LARGE SCALE GENOMIC DNA]</scope>
    <source>
        <strain evidence="2">cv. Da-Ae</strain>
        <tissue evidence="1">Seedling</tissue>
    </source>
</reference>
<gene>
    <name evidence="1" type="ORF">HID58_014431</name>
</gene>
<accession>A0ABQ8DH48</accession>
<protein>
    <submittedName>
        <fullName evidence="1">Uncharacterized protein</fullName>
    </submittedName>
</protein>
<evidence type="ECO:0000313" key="1">
    <source>
        <dbReference type="EMBL" id="KAH0928704.1"/>
    </source>
</evidence>
<organism evidence="1 2">
    <name type="scientific">Brassica napus</name>
    <name type="common">Rape</name>
    <dbReference type="NCBI Taxonomy" id="3708"/>
    <lineage>
        <taxon>Eukaryota</taxon>
        <taxon>Viridiplantae</taxon>
        <taxon>Streptophyta</taxon>
        <taxon>Embryophyta</taxon>
        <taxon>Tracheophyta</taxon>
        <taxon>Spermatophyta</taxon>
        <taxon>Magnoliopsida</taxon>
        <taxon>eudicotyledons</taxon>
        <taxon>Gunneridae</taxon>
        <taxon>Pentapetalae</taxon>
        <taxon>rosids</taxon>
        <taxon>malvids</taxon>
        <taxon>Brassicales</taxon>
        <taxon>Brassicaceae</taxon>
        <taxon>Brassiceae</taxon>
        <taxon>Brassica</taxon>
    </lineage>
</organism>
<name>A0ABQ8DH48_BRANA</name>
<comment type="caution">
    <text evidence="1">The sequence shown here is derived from an EMBL/GenBank/DDBJ whole genome shotgun (WGS) entry which is preliminary data.</text>
</comment>